<dbReference type="Proteomes" id="UP001596422">
    <property type="component" value="Unassembled WGS sequence"/>
</dbReference>
<comment type="caution">
    <text evidence="3">The sequence shown here is derived from an EMBL/GenBank/DDBJ whole genome shotgun (WGS) entry which is preliminary data.</text>
</comment>
<dbReference type="InterPro" id="IPR002477">
    <property type="entry name" value="Peptidoglycan-bd-like"/>
</dbReference>
<evidence type="ECO:0000259" key="2">
    <source>
        <dbReference type="Pfam" id="PF11860"/>
    </source>
</evidence>
<reference evidence="4" key="1">
    <citation type="journal article" date="2019" name="Int. J. Syst. Evol. Microbiol.">
        <title>The Global Catalogue of Microorganisms (GCM) 10K type strain sequencing project: providing services to taxonomists for standard genome sequencing and annotation.</title>
        <authorList>
            <consortium name="The Broad Institute Genomics Platform"/>
            <consortium name="The Broad Institute Genome Sequencing Center for Infectious Disease"/>
            <person name="Wu L."/>
            <person name="Ma J."/>
        </authorList>
    </citation>
    <scope>NUCLEOTIDE SEQUENCE [LARGE SCALE GENOMIC DNA]</scope>
    <source>
        <strain evidence="4">NBRC 111756</strain>
    </source>
</reference>
<feature type="domain" description="Peptidoglycan binding-like" evidence="1">
    <location>
        <begin position="198"/>
        <end position="247"/>
    </location>
</feature>
<dbReference type="Pfam" id="PF11860">
    <property type="entry name" value="Muramidase"/>
    <property type="match status" value="1"/>
</dbReference>
<dbReference type="SUPFAM" id="SSF47090">
    <property type="entry name" value="PGBD-like"/>
    <property type="match status" value="1"/>
</dbReference>
<evidence type="ECO:0000313" key="4">
    <source>
        <dbReference type="Proteomes" id="UP001596422"/>
    </source>
</evidence>
<dbReference type="Pfam" id="PF01471">
    <property type="entry name" value="PG_binding_1"/>
    <property type="match status" value="1"/>
</dbReference>
<dbReference type="Gene3D" id="1.10.101.10">
    <property type="entry name" value="PGBD-like superfamily/PGBD"/>
    <property type="match status" value="1"/>
</dbReference>
<name>A0ABW2A6S7_9GAMM</name>
<dbReference type="InterPro" id="IPR036365">
    <property type="entry name" value="PGBD-like_sf"/>
</dbReference>
<evidence type="ECO:0000259" key="1">
    <source>
        <dbReference type="Pfam" id="PF01471"/>
    </source>
</evidence>
<dbReference type="EMBL" id="JBHSWE010000001">
    <property type="protein sequence ID" value="MFC6673112.1"/>
    <property type="molecule type" value="Genomic_DNA"/>
</dbReference>
<keyword evidence="4" id="KW-1185">Reference proteome</keyword>
<proteinExistence type="predicted"/>
<organism evidence="3 4">
    <name type="scientific">Marinobacterium aestuariivivens</name>
    <dbReference type="NCBI Taxonomy" id="1698799"/>
    <lineage>
        <taxon>Bacteria</taxon>
        <taxon>Pseudomonadati</taxon>
        <taxon>Pseudomonadota</taxon>
        <taxon>Gammaproteobacteria</taxon>
        <taxon>Oceanospirillales</taxon>
        <taxon>Oceanospirillaceae</taxon>
        <taxon>Marinobacterium</taxon>
    </lineage>
</organism>
<dbReference type="RefSeq" id="WP_379911504.1">
    <property type="nucleotide sequence ID" value="NZ_JBHSWE010000001.1"/>
</dbReference>
<protein>
    <submittedName>
        <fullName evidence="3">N-acetylmuramidase domain-containing protein</fullName>
    </submittedName>
</protein>
<gene>
    <name evidence="3" type="ORF">ACFQDL_25750</name>
</gene>
<accession>A0ABW2A6S7</accession>
<sequence length="257" mass="28571">MKFESQGRPLSDDGMDRICRTLGVAEPEVWAILTVETRGFGFLRNRRPQILFERHIFHRLTDGQHDAGNRDISNARPGGYVGGAAEYDRLKKAMTLDRGAALQSASWGIGQVMGMNFQVAGYDDVEAMVDDMVRNEDAQLLAMANFIRGNRLDSALQRHNWVSFARGYNGPAFKVNEYDTRLAAAHAKFSTLLPDLALRTAQAALNYLGINPGPIDGLRGRRTRSALIEFQNRRDLPETGELDSDTGSRLIAEAFPD</sequence>
<dbReference type="InterPro" id="IPR036366">
    <property type="entry name" value="PGBDSf"/>
</dbReference>
<feature type="domain" description="N-acetylmuramidase" evidence="2">
    <location>
        <begin position="27"/>
        <end position="189"/>
    </location>
</feature>
<dbReference type="InterPro" id="IPR024408">
    <property type="entry name" value="Muramidase"/>
</dbReference>
<evidence type="ECO:0000313" key="3">
    <source>
        <dbReference type="EMBL" id="MFC6673112.1"/>
    </source>
</evidence>